<dbReference type="Proteomes" id="UP000324748">
    <property type="component" value="Unassembled WGS sequence"/>
</dbReference>
<organism evidence="2 3">
    <name type="scientific">Puccinia graminis f. sp. tritici</name>
    <dbReference type="NCBI Taxonomy" id="56615"/>
    <lineage>
        <taxon>Eukaryota</taxon>
        <taxon>Fungi</taxon>
        <taxon>Dikarya</taxon>
        <taxon>Basidiomycota</taxon>
        <taxon>Pucciniomycotina</taxon>
        <taxon>Pucciniomycetes</taxon>
        <taxon>Pucciniales</taxon>
        <taxon>Pucciniaceae</taxon>
        <taxon>Puccinia</taxon>
    </lineage>
</organism>
<reference evidence="2 3" key="1">
    <citation type="submission" date="2019-05" db="EMBL/GenBank/DDBJ databases">
        <title>Emergence of the Ug99 lineage of the wheat stem rust pathogen through somatic hybridization.</title>
        <authorList>
            <person name="Li F."/>
            <person name="Upadhyaya N.M."/>
            <person name="Sperschneider J."/>
            <person name="Matny O."/>
            <person name="Nguyen-Phuc H."/>
            <person name="Mago R."/>
            <person name="Raley C."/>
            <person name="Miller M.E."/>
            <person name="Silverstein K.A.T."/>
            <person name="Henningsen E."/>
            <person name="Hirsch C.D."/>
            <person name="Visser B."/>
            <person name="Pretorius Z.A."/>
            <person name="Steffenson B.J."/>
            <person name="Schwessinger B."/>
            <person name="Dodds P.N."/>
            <person name="Figueroa M."/>
        </authorList>
    </citation>
    <scope>NUCLEOTIDE SEQUENCE [LARGE SCALE GENOMIC DNA]</scope>
    <source>
        <strain evidence="2">21-0</strain>
    </source>
</reference>
<gene>
    <name evidence="2" type="ORF">PGT21_031819</name>
</gene>
<evidence type="ECO:0000313" key="3">
    <source>
        <dbReference type="Proteomes" id="UP000324748"/>
    </source>
</evidence>
<comment type="caution">
    <text evidence="2">The sequence shown here is derived from an EMBL/GenBank/DDBJ whole genome shotgun (WGS) entry which is preliminary data.</text>
</comment>
<keyword evidence="3" id="KW-1185">Reference proteome</keyword>
<proteinExistence type="predicted"/>
<dbReference type="AlphaFoldDB" id="A0A5B0QCR8"/>
<evidence type="ECO:0000256" key="1">
    <source>
        <dbReference type="SAM" id="MobiDB-lite"/>
    </source>
</evidence>
<feature type="region of interest" description="Disordered" evidence="1">
    <location>
        <begin position="1"/>
        <end position="33"/>
    </location>
</feature>
<sequence length="93" mass="10041">MDASTGVDSSAARSRSRRGGLVRLDLNPGPTRKLSTMLSFTTYTAPEDHKHPAQPRSPGHTLIGILRRRPARSQAADHRPGDAGFSSRQLPAL</sequence>
<name>A0A5B0QCR8_PUCGR</name>
<protein>
    <submittedName>
        <fullName evidence="2">Uncharacterized protein</fullName>
    </submittedName>
</protein>
<feature type="region of interest" description="Disordered" evidence="1">
    <location>
        <begin position="65"/>
        <end position="93"/>
    </location>
</feature>
<dbReference type="EMBL" id="VSWC01000027">
    <property type="protein sequence ID" value="KAA1110794.1"/>
    <property type="molecule type" value="Genomic_DNA"/>
</dbReference>
<accession>A0A5B0QCR8</accession>
<evidence type="ECO:0000313" key="2">
    <source>
        <dbReference type="EMBL" id="KAA1110794.1"/>
    </source>
</evidence>